<evidence type="ECO:0000256" key="5">
    <source>
        <dbReference type="ARBA" id="ARBA00022598"/>
    </source>
</evidence>
<dbReference type="CDD" id="cd00814">
    <property type="entry name" value="MetRS_core"/>
    <property type="match status" value="1"/>
</dbReference>
<dbReference type="EMBL" id="CP060436">
    <property type="protein sequence ID" value="QPM90104.1"/>
    <property type="molecule type" value="Genomic_DNA"/>
</dbReference>
<feature type="short sequence motif" description="'HIGH' region" evidence="12">
    <location>
        <begin position="11"/>
        <end position="21"/>
    </location>
</feature>
<dbReference type="GO" id="GO:0006431">
    <property type="term" value="P:methionyl-tRNA aminoacylation"/>
    <property type="evidence" value="ECO:0007669"/>
    <property type="project" value="UniProtKB-UniRule"/>
</dbReference>
<dbReference type="OrthoDB" id="9810191at2"/>
<evidence type="ECO:0000256" key="9">
    <source>
        <dbReference type="ARBA" id="ARBA00022917"/>
    </source>
</evidence>
<dbReference type="NCBIfam" id="TIGR00398">
    <property type="entry name" value="metG"/>
    <property type="match status" value="1"/>
</dbReference>
<evidence type="ECO:0000259" key="14">
    <source>
        <dbReference type="Pfam" id="PF19303"/>
    </source>
</evidence>
<dbReference type="PANTHER" id="PTHR45765:SF1">
    <property type="entry name" value="METHIONINE--TRNA LIGASE, CYTOPLASMIC"/>
    <property type="match status" value="1"/>
</dbReference>
<keyword evidence="9 12" id="KW-0648">Protein biosynthesis</keyword>
<feature type="short sequence motif" description="'KMSKS' region" evidence="12">
    <location>
        <begin position="344"/>
        <end position="348"/>
    </location>
</feature>
<feature type="binding site" evidence="12">
    <location>
        <position position="143"/>
    </location>
    <ligand>
        <name>Zn(2+)</name>
        <dbReference type="ChEBI" id="CHEBI:29105"/>
    </ligand>
</feature>
<dbReference type="RefSeq" id="WP_119840725.1">
    <property type="nucleotide sequence ID" value="NZ_CP060436.1"/>
</dbReference>
<keyword evidence="7 12" id="KW-0862">Zinc</keyword>
<keyword evidence="10 12" id="KW-0030">Aminoacyl-tRNA synthetase</keyword>
<dbReference type="GO" id="GO:0004825">
    <property type="term" value="F:methionine-tRNA ligase activity"/>
    <property type="evidence" value="ECO:0007669"/>
    <property type="project" value="UniProtKB-UniRule"/>
</dbReference>
<dbReference type="GO" id="GO:0005524">
    <property type="term" value="F:ATP binding"/>
    <property type="evidence" value="ECO:0007669"/>
    <property type="project" value="UniProtKB-UniRule"/>
</dbReference>
<dbReference type="Pfam" id="PF19303">
    <property type="entry name" value="Anticodon_3"/>
    <property type="match status" value="1"/>
</dbReference>
<dbReference type="GO" id="GO:0017101">
    <property type="term" value="C:aminoacyl-tRNA synthetase multienzyme complex"/>
    <property type="evidence" value="ECO:0007669"/>
    <property type="project" value="TreeGrafter"/>
</dbReference>
<comment type="cofactor">
    <cofactor evidence="12">
        <name>Zn(2+)</name>
        <dbReference type="ChEBI" id="CHEBI:29105"/>
    </cofactor>
    <text evidence="12">Binds 1 zinc ion per subunit.</text>
</comment>
<dbReference type="InterPro" id="IPR023458">
    <property type="entry name" value="Met-tRNA_ligase_1"/>
</dbReference>
<name>A0A418SCI3_9RHOB</name>
<dbReference type="CDD" id="cd07957">
    <property type="entry name" value="Anticodon_Ia_Met"/>
    <property type="match status" value="1"/>
</dbReference>
<dbReference type="KEGG" id="palw:PSAL_013380"/>
<evidence type="ECO:0000256" key="8">
    <source>
        <dbReference type="ARBA" id="ARBA00022840"/>
    </source>
</evidence>
<feature type="domain" description="Methionyl/Leucyl tRNA synthetase" evidence="13">
    <location>
        <begin position="4"/>
        <end position="407"/>
    </location>
</feature>
<reference evidence="15 16" key="1">
    <citation type="submission" date="2020-08" db="EMBL/GenBank/DDBJ databases">
        <title>Genome sequence of Rhodobacteraceae bacterium Lw-13e.</title>
        <authorList>
            <person name="Poehlein A."/>
            <person name="Wolter L."/>
            <person name="Daniel R."/>
            <person name="Brinkhoff T."/>
        </authorList>
    </citation>
    <scope>NUCLEOTIDE SEQUENCE [LARGE SCALE GENOMIC DNA]</scope>
    <source>
        <strain evidence="15 16">Lw-13e</strain>
    </source>
</reference>
<dbReference type="Gene3D" id="2.20.28.20">
    <property type="entry name" value="Methionyl-tRNA synthetase, Zn-domain"/>
    <property type="match status" value="1"/>
</dbReference>
<evidence type="ECO:0000256" key="7">
    <source>
        <dbReference type="ARBA" id="ARBA00022833"/>
    </source>
</evidence>
<evidence type="ECO:0000256" key="4">
    <source>
        <dbReference type="ARBA" id="ARBA00022490"/>
    </source>
</evidence>
<proteinExistence type="inferred from homology"/>
<evidence type="ECO:0000256" key="6">
    <source>
        <dbReference type="ARBA" id="ARBA00022741"/>
    </source>
</evidence>
<dbReference type="GO" id="GO:0046872">
    <property type="term" value="F:metal ion binding"/>
    <property type="evidence" value="ECO:0007669"/>
    <property type="project" value="UniProtKB-KW"/>
</dbReference>
<keyword evidence="4 12" id="KW-0963">Cytoplasm</keyword>
<keyword evidence="8 12" id="KW-0067">ATP-binding</keyword>
<dbReference type="HAMAP" id="MF_00098">
    <property type="entry name" value="Met_tRNA_synth_type1"/>
    <property type="match status" value="1"/>
</dbReference>
<dbReference type="AlphaFoldDB" id="A0A418SCI3"/>
<dbReference type="InterPro" id="IPR029038">
    <property type="entry name" value="MetRS_Zn"/>
</dbReference>
<dbReference type="InterPro" id="IPR015413">
    <property type="entry name" value="Methionyl/Leucyl_tRNA_Synth"/>
</dbReference>
<keyword evidence="16" id="KW-1185">Reference proteome</keyword>
<dbReference type="FunFam" id="2.20.28.20:FF:000001">
    <property type="entry name" value="Methionine--tRNA ligase"/>
    <property type="match status" value="1"/>
</dbReference>
<dbReference type="GO" id="GO:0005829">
    <property type="term" value="C:cytosol"/>
    <property type="evidence" value="ECO:0007669"/>
    <property type="project" value="TreeGrafter"/>
</dbReference>
<gene>
    <name evidence="12 15" type="primary">metG</name>
    <name evidence="15" type="ORF">PSAL_013380</name>
</gene>
<dbReference type="InterPro" id="IPR009080">
    <property type="entry name" value="tRNAsynth_Ia_anticodon-bd"/>
</dbReference>
<dbReference type="InterPro" id="IPR033911">
    <property type="entry name" value="MetRS_core"/>
</dbReference>
<feature type="domain" description="Methionyl-tRNA synthetase anticodon-binding" evidence="14">
    <location>
        <begin position="419"/>
        <end position="569"/>
    </location>
</feature>
<dbReference type="SUPFAM" id="SSF47323">
    <property type="entry name" value="Anticodon-binding domain of a subclass of class I aminoacyl-tRNA synthetases"/>
    <property type="match status" value="1"/>
</dbReference>
<dbReference type="Pfam" id="PF09334">
    <property type="entry name" value="tRNA-synt_1g"/>
    <property type="match status" value="1"/>
</dbReference>
<dbReference type="Gene3D" id="3.40.50.620">
    <property type="entry name" value="HUPs"/>
    <property type="match status" value="1"/>
</dbReference>
<comment type="subcellular location">
    <subcellularLocation>
        <location evidence="2 12">Cytoplasm</location>
    </subcellularLocation>
</comment>
<evidence type="ECO:0000256" key="11">
    <source>
        <dbReference type="ARBA" id="ARBA00047364"/>
    </source>
</evidence>
<feature type="binding site" evidence="12">
    <location>
        <position position="347"/>
    </location>
    <ligand>
        <name>ATP</name>
        <dbReference type="ChEBI" id="CHEBI:30616"/>
    </ligand>
</feature>
<comment type="function">
    <text evidence="1 12">Is required not only for elongation of protein synthesis but also for the initiation of all mRNA translation through initiator tRNA(fMet) aminoacylation.</text>
</comment>
<keyword evidence="12" id="KW-0479">Metal-binding</keyword>
<dbReference type="InterPro" id="IPR014729">
    <property type="entry name" value="Rossmann-like_a/b/a_fold"/>
</dbReference>
<comment type="catalytic activity">
    <reaction evidence="11 12">
        <text>tRNA(Met) + L-methionine + ATP = L-methionyl-tRNA(Met) + AMP + diphosphate</text>
        <dbReference type="Rhea" id="RHEA:13481"/>
        <dbReference type="Rhea" id="RHEA-COMP:9667"/>
        <dbReference type="Rhea" id="RHEA-COMP:9698"/>
        <dbReference type="ChEBI" id="CHEBI:30616"/>
        <dbReference type="ChEBI" id="CHEBI:33019"/>
        <dbReference type="ChEBI" id="CHEBI:57844"/>
        <dbReference type="ChEBI" id="CHEBI:78442"/>
        <dbReference type="ChEBI" id="CHEBI:78530"/>
        <dbReference type="ChEBI" id="CHEBI:456215"/>
        <dbReference type="EC" id="6.1.1.10"/>
    </reaction>
</comment>
<accession>A0A418SCI3</accession>
<dbReference type="InterPro" id="IPR014758">
    <property type="entry name" value="Met-tRNA_synth"/>
</dbReference>
<protein>
    <recommendedName>
        <fullName evidence="12">Methionine--tRNA ligase</fullName>
        <ecNumber evidence="12">6.1.1.10</ecNumber>
    </recommendedName>
    <alternativeName>
        <fullName evidence="12">Methionyl-tRNA synthetase</fullName>
        <shortName evidence="12">MetRS</shortName>
    </alternativeName>
</protein>
<dbReference type="EC" id="6.1.1.10" evidence="12"/>
<feature type="binding site" evidence="12">
    <location>
        <position position="146"/>
    </location>
    <ligand>
        <name>Zn(2+)</name>
        <dbReference type="ChEBI" id="CHEBI:29105"/>
    </ligand>
</feature>
<comment type="similarity">
    <text evidence="3 12">Belongs to the class-I aminoacyl-tRNA synthetase family. MetG type 1 subfamily.</text>
</comment>
<evidence type="ECO:0000256" key="2">
    <source>
        <dbReference type="ARBA" id="ARBA00004496"/>
    </source>
</evidence>
<dbReference type="SUPFAM" id="SSF57770">
    <property type="entry name" value="Methionyl-tRNA synthetase (MetRS), Zn-domain"/>
    <property type="match status" value="1"/>
</dbReference>
<evidence type="ECO:0000256" key="10">
    <source>
        <dbReference type="ARBA" id="ARBA00023146"/>
    </source>
</evidence>
<dbReference type="PANTHER" id="PTHR45765">
    <property type="entry name" value="METHIONINE--TRNA LIGASE"/>
    <property type="match status" value="1"/>
</dbReference>
<feature type="binding site" evidence="12">
    <location>
        <position position="156"/>
    </location>
    <ligand>
        <name>Zn(2+)</name>
        <dbReference type="ChEBI" id="CHEBI:29105"/>
    </ligand>
</feature>
<evidence type="ECO:0000256" key="12">
    <source>
        <dbReference type="HAMAP-Rule" id="MF_00098"/>
    </source>
</evidence>
<dbReference type="PRINTS" id="PR01041">
    <property type="entry name" value="TRNASYNTHMET"/>
</dbReference>
<organism evidence="15 16">
    <name type="scientific">Pseudooceanicola algae</name>
    <dbReference type="NCBI Taxonomy" id="1537215"/>
    <lineage>
        <taxon>Bacteria</taxon>
        <taxon>Pseudomonadati</taxon>
        <taxon>Pseudomonadota</taxon>
        <taxon>Alphaproteobacteria</taxon>
        <taxon>Rhodobacterales</taxon>
        <taxon>Paracoccaceae</taxon>
        <taxon>Pseudooceanicola</taxon>
    </lineage>
</organism>
<evidence type="ECO:0000256" key="1">
    <source>
        <dbReference type="ARBA" id="ARBA00003314"/>
    </source>
</evidence>
<dbReference type="Proteomes" id="UP000283786">
    <property type="component" value="Chromosome"/>
</dbReference>
<feature type="binding site" evidence="12">
    <location>
        <position position="159"/>
    </location>
    <ligand>
        <name>Zn(2+)</name>
        <dbReference type="ChEBI" id="CHEBI:29105"/>
    </ligand>
</feature>
<keyword evidence="5 12" id="KW-0436">Ligase</keyword>
<evidence type="ECO:0000259" key="13">
    <source>
        <dbReference type="Pfam" id="PF09334"/>
    </source>
</evidence>
<comment type="subunit">
    <text evidence="12">Monomer.</text>
</comment>
<evidence type="ECO:0000256" key="3">
    <source>
        <dbReference type="ARBA" id="ARBA00008258"/>
    </source>
</evidence>
<dbReference type="InterPro" id="IPR041872">
    <property type="entry name" value="Anticodon_Met"/>
</dbReference>
<dbReference type="SUPFAM" id="SSF52374">
    <property type="entry name" value="Nucleotidylyl transferase"/>
    <property type="match status" value="1"/>
</dbReference>
<dbReference type="Gene3D" id="1.10.730.10">
    <property type="entry name" value="Isoleucyl-tRNA Synthetase, Domain 1"/>
    <property type="match status" value="1"/>
</dbReference>
<evidence type="ECO:0000313" key="16">
    <source>
        <dbReference type="Proteomes" id="UP000283786"/>
    </source>
</evidence>
<keyword evidence="6 12" id="KW-0547">Nucleotide-binding</keyword>
<evidence type="ECO:0000313" key="15">
    <source>
        <dbReference type="EMBL" id="QPM90104.1"/>
    </source>
</evidence>
<sequence length="570" mass="63928">MARHLITSAIPYINGIKHLGNLVGSQLPADVYARFQRGRGNEVLFLCATDEHGTPAELAAAKAGKPVAEYCAEMHEVQARIAEGFRLSFDHFGRSSSERNKALTQHFAGRLAETGLIREVSETQMYSAADGRFLPDRYIEGTCPNCGFESARGDQCDNCTKQLDPVDLINPHSTISGSTELEMRQTKHLYLCQSTLKDQIDDWIESKSDWPVLTTSIAKKWLHDGDGLQDRGITRDLDWGVPVKRGTEDWPGMEGKVFYVWFDAPIEYIACAQEWVDAGKGADWERWWRTDKGADEVTYTQFMGKDNVPFHTLTFPATIIGSGEPWKMVDYIKSFNYLNYEGGQFSTSRGRGVFMDQALSILPPDYWRWWLLSHAPESSDAEFTWENFQASVNKDLADVLGNFVSRVTKFCRSKFGETVPEGGSYGPAEEALIADITSRLARYEANMEAMEVRKSAQELRGIWAAGNEYLQSAAPWTAYKEDPDRAAAIIRLSLNLIRLYASLSAPFIPDCSATLQEAFGLESLDWPQDVAASLAALQPGMAFSVPENLFRKITDDERDAWQEKFSGIRS</sequence>